<evidence type="ECO:0000313" key="2">
    <source>
        <dbReference type="EMBL" id="EBX7091072.1"/>
    </source>
</evidence>
<reference evidence="3" key="3">
    <citation type="submission" date="2018-07" db="EMBL/GenBank/DDBJ databases">
        <authorList>
            <consortium name="NCBI Pathogen Detection Project"/>
        </authorList>
    </citation>
    <scope>NUCLEOTIDE SEQUENCE</scope>
    <source>
        <strain evidence="3">Salmonella enterica</strain>
    </source>
</reference>
<dbReference type="EMBL" id="AAHCRV010000042">
    <property type="protein sequence ID" value="EBU6391712.1"/>
    <property type="molecule type" value="Genomic_DNA"/>
</dbReference>
<protein>
    <submittedName>
        <fullName evidence="3">Uncharacterized protein</fullName>
    </submittedName>
</protein>
<name>A0A5H6KIF8_SALET</name>
<reference evidence="1" key="2">
    <citation type="submission" date="2018-06" db="EMBL/GenBank/DDBJ databases">
        <authorList>
            <person name="Ashton P.M."/>
            <person name="Dallman T."/>
            <person name="Nair S."/>
            <person name="De Pinna E."/>
            <person name="Peters T."/>
            <person name="Grant K."/>
        </authorList>
    </citation>
    <scope>NUCLEOTIDE SEQUENCE</scope>
    <source>
        <strain evidence="1">161071</strain>
        <strain evidence="2">307234</strain>
    </source>
</reference>
<proteinExistence type="predicted"/>
<dbReference type="AlphaFoldDB" id="A0A5H6KIF8"/>
<reference evidence="3" key="1">
    <citation type="journal article" date="2018" name="Genome Biol.">
        <title>SKESA: strategic k-mer extension for scrupulous assemblies.</title>
        <authorList>
            <person name="Souvorov A."/>
            <person name="Agarwala R."/>
            <person name="Lipman D.J."/>
        </authorList>
    </citation>
    <scope>NUCLEOTIDE SEQUENCE</scope>
    <source>
        <strain evidence="3">Salmonella enterica</strain>
    </source>
</reference>
<accession>A0A5H6KIF8</accession>
<organism evidence="3">
    <name type="scientific">Salmonella enterica subsp. enterica serovar Napoli</name>
    <dbReference type="NCBI Taxonomy" id="1151001"/>
    <lineage>
        <taxon>Bacteria</taxon>
        <taxon>Pseudomonadati</taxon>
        <taxon>Pseudomonadota</taxon>
        <taxon>Gammaproteobacteria</taxon>
        <taxon>Enterobacterales</taxon>
        <taxon>Enterobacteriaceae</taxon>
        <taxon>Salmonella</taxon>
    </lineage>
</organism>
<sequence>MALPKHAKDFEPFIEEDYTHMKYCFRCQRKRKAILYADFVIVERLVKFDPNVSDAQAFDGWVREETEQVEILRIFSSCKKCGSRNVLCDFDSLSDDILQEYKIRNKE</sequence>
<gene>
    <name evidence="1" type="ORF">DRA33_16695</name>
    <name evidence="2" type="ORF">DS367_17745</name>
    <name evidence="3" type="ORF">G0E06_15610</name>
</gene>
<evidence type="ECO:0000313" key="3">
    <source>
        <dbReference type="EMBL" id="HAC6989592.1"/>
    </source>
</evidence>
<dbReference type="EMBL" id="DAAMKA010000042">
    <property type="protein sequence ID" value="HAC6989592.1"/>
    <property type="molecule type" value="Genomic_DNA"/>
</dbReference>
<comment type="caution">
    <text evidence="3">The sequence shown here is derived from an EMBL/GenBank/DDBJ whole genome shotgun (WGS) entry which is preliminary data.</text>
</comment>
<evidence type="ECO:0000313" key="1">
    <source>
        <dbReference type="EMBL" id="EBU6391712.1"/>
    </source>
</evidence>
<dbReference type="EMBL" id="AAHMAG010000045">
    <property type="protein sequence ID" value="EBX7091072.1"/>
    <property type="molecule type" value="Genomic_DNA"/>
</dbReference>